<dbReference type="InterPro" id="IPR029068">
    <property type="entry name" value="Glyas_Bleomycin-R_OHBP_Dase"/>
</dbReference>
<comment type="caution">
    <text evidence="2">The sequence shown here is derived from an EMBL/GenBank/DDBJ whole genome shotgun (WGS) entry which is preliminary data.</text>
</comment>
<organism evidence="2 3">
    <name type="scientific">Sinomonas humi</name>
    <dbReference type="NCBI Taxonomy" id="1338436"/>
    <lineage>
        <taxon>Bacteria</taxon>
        <taxon>Bacillati</taxon>
        <taxon>Actinomycetota</taxon>
        <taxon>Actinomycetes</taxon>
        <taxon>Micrococcales</taxon>
        <taxon>Micrococcaceae</taxon>
        <taxon>Sinomonas</taxon>
    </lineage>
</organism>
<dbReference type="AlphaFoldDB" id="A0A0B2ARV9"/>
<evidence type="ECO:0000313" key="3">
    <source>
        <dbReference type="Proteomes" id="UP000030982"/>
    </source>
</evidence>
<dbReference type="SUPFAM" id="SSF54593">
    <property type="entry name" value="Glyoxalase/Bleomycin resistance protein/Dihydroxybiphenyl dioxygenase"/>
    <property type="match status" value="1"/>
</dbReference>
<protein>
    <recommendedName>
        <fullName evidence="4">Glyoxalase-like domain-containing protein</fullName>
    </recommendedName>
</protein>
<reference evidence="2 3" key="1">
    <citation type="submission" date="2014-09" db="EMBL/GenBank/DDBJ databases">
        <title>Genome sequence of Sinomonas sp. MUSC 117.</title>
        <authorList>
            <person name="Lee L.-H."/>
        </authorList>
    </citation>
    <scope>NUCLEOTIDE SEQUENCE [LARGE SCALE GENOMIC DNA]</scope>
    <source>
        <strain evidence="2 3">MUSC 117</strain>
    </source>
</reference>
<dbReference type="Proteomes" id="UP000030982">
    <property type="component" value="Unassembled WGS sequence"/>
</dbReference>
<evidence type="ECO:0000313" key="2">
    <source>
        <dbReference type="EMBL" id="KHL04690.1"/>
    </source>
</evidence>
<keyword evidence="3" id="KW-1185">Reference proteome</keyword>
<dbReference type="EMBL" id="JTDL01000057">
    <property type="protein sequence ID" value="KHL04690.1"/>
    <property type="molecule type" value="Genomic_DNA"/>
</dbReference>
<name>A0A0B2ARV9_9MICC</name>
<gene>
    <name evidence="2" type="ORF">LK10_04295</name>
</gene>
<evidence type="ECO:0008006" key="4">
    <source>
        <dbReference type="Google" id="ProtNLM"/>
    </source>
</evidence>
<evidence type="ECO:0000256" key="1">
    <source>
        <dbReference type="SAM" id="MobiDB-lite"/>
    </source>
</evidence>
<sequence>MVGSDPGWLQAFYRDASGWGGIHAGPAYPMVHPGGGGTGGGAGAAPERSGSWTCTDVGAGGLHEAPAGIEELGRMRALGPVDVPNGPVALFADPQGQVIGLTVASTGSQQR</sequence>
<proteinExistence type="predicted"/>
<dbReference type="Gene3D" id="3.10.180.10">
    <property type="entry name" value="2,3-Dihydroxybiphenyl 1,2-Dioxygenase, domain 1"/>
    <property type="match status" value="1"/>
</dbReference>
<feature type="region of interest" description="Disordered" evidence="1">
    <location>
        <begin position="36"/>
        <end position="57"/>
    </location>
</feature>
<accession>A0A0B2ARV9</accession>